<keyword evidence="3" id="KW-1185">Reference proteome</keyword>
<dbReference type="EMBL" id="JAKKPZ010000001">
    <property type="protein sequence ID" value="KAI1729567.1"/>
    <property type="molecule type" value="Genomic_DNA"/>
</dbReference>
<gene>
    <name evidence="2" type="ORF">DdX_01815</name>
</gene>
<proteinExistence type="predicted"/>
<evidence type="ECO:0000313" key="3">
    <source>
        <dbReference type="Proteomes" id="UP001201812"/>
    </source>
</evidence>
<feature type="signal peptide" evidence="1">
    <location>
        <begin position="1"/>
        <end position="21"/>
    </location>
</feature>
<feature type="chain" id="PRO_5041977051" description="Saposin B-type domain-containing protein" evidence="1">
    <location>
        <begin position="22"/>
        <end position="98"/>
    </location>
</feature>
<comment type="caution">
    <text evidence="2">The sequence shown here is derived from an EMBL/GenBank/DDBJ whole genome shotgun (WGS) entry which is preliminary data.</text>
</comment>
<protein>
    <recommendedName>
        <fullName evidence="4">Saposin B-type domain-containing protein</fullName>
    </recommendedName>
</protein>
<accession>A0AAD4NG99</accession>
<sequence>MTNMMILWICVLLFIAHTVQSESRRCYRCKTYADLACERPEKPPCIKFDTKELCQFTDPDRIAACVKELKRFSQQLNDIISRGQGSSDEICRLLEYCN</sequence>
<name>A0AAD4NG99_9BILA</name>
<dbReference type="InterPro" id="IPR011001">
    <property type="entry name" value="Saposin-like"/>
</dbReference>
<evidence type="ECO:0008006" key="4">
    <source>
        <dbReference type="Google" id="ProtNLM"/>
    </source>
</evidence>
<organism evidence="2 3">
    <name type="scientific">Ditylenchus destructor</name>
    <dbReference type="NCBI Taxonomy" id="166010"/>
    <lineage>
        <taxon>Eukaryota</taxon>
        <taxon>Metazoa</taxon>
        <taxon>Ecdysozoa</taxon>
        <taxon>Nematoda</taxon>
        <taxon>Chromadorea</taxon>
        <taxon>Rhabditida</taxon>
        <taxon>Tylenchina</taxon>
        <taxon>Tylenchomorpha</taxon>
        <taxon>Sphaerularioidea</taxon>
        <taxon>Anguinidae</taxon>
        <taxon>Anguininae</taxon>
        <taxon>Ditylenchus</taxon>
    </lineage>
</organism>
<dbReference type="SUPFAM" id="SSF47862">
    <property type="entry name" value="Saposin"/>
    <property type="match status" value="1"/>
</dbReference>
<evidence type="ECO:0000256" key="1">
    <source>
        <dbReference type="SAM" id="SignalP"/>
    </source>
</evidence>
<keyword evidence="1" id="KW-0732">Signal</keyword>
<reference evidence="2" key="1">
    <citation type="submission" date="2022-01" db="EMBL/GenBank/DDBJ databases">
        <title>Genome Sequence Resource for Two Populations of Ditylenchus destructor, the Migratory Endoparasitic Phytonematode.</title>
        <authorList>
            <person name="Zhang H."/>
            <person name="Lin R."/>
            <person name="Xie B."/>
        </authorList>
    </citation>
    <scope>NUCLEOTIDE SEQUENCE</scope>
    <source>
        <strain evidence="2">BazhouSP</strain>
    </source>
</reference>
<dbReference type="Proteomes" id="UP001201812">
    <property type="component" value="Unassembled WGS sequence"/>
</dbReference>
<evidence type="ECO:0000313" key="2">
    <source>
        <dbReference type="EMBL" id="KAI1729567.1"/>
    </source>
</evidence>
<dbReference type="AlphaFoldDB" id="A0AAD4NG99"/>